<dbReference type="InterPro" id="IPR014743">
    <property type="entry name" value="Cl-channel_core"/>
</dbReference>
<sequence>MNKVSGLAFTYIAVLSIIIGLVIGAYLQIINWIIEFTWHELPGLLGIKQVIWPWLFCLPMGIVIGLLQKYLGQYPLTIEEVLAQVKTEGHFGYHNWWRIVVLGLVILGAGASVGPEASATGIFAGMVY</sequence>
<reference evidence="2" key="1">
    <citation type="submission" date="2022-05" db="EMBL/GenBank/DDBJ databases">
        <authorList>
            <person name="Oliphant S.A."/>
            <person name="Watson-Haigh N.S."/>
            <person name="Sumby K.M."/>
            <person name="Gardner J.M."/>
            <person name="Jiranek V."/>
        </authorList>
    </citation>
    <scope>NUCLEOTIDE SEQUENCE</scope>
    <source>
        <strain evidence="2">Ru20-1</strain>
    </source>
</reference>
<proteinExistence type="predicted"/>
<keyword evidence="1" id="KW-1133">Transmembrane helix</keyword>
<organism evidence="2 3">
    <name type="scientific">Fructilactobacillus ixorae</name>
    <dbReference type="NCBI Taxonomy" id="1750535"/>
    <lineage>
        <taxon>Bacteria</taxon>
        <taxon>Bacillati</taxon>
        <taxon>Bacillota</taxon>
        <taxon>Bacilli</taxon>
        <taxon>Lactobacillales</taxon>
        <taxon>Lactobacillaceae</taxon>
        <taxon>Fructilactobacillus</taxon>
    </lineage>
</organism>
<protein>
    <recommendedName>
        <fullName evidence="4">Chloride channel protein</fullName>
    </recommendedName>
</protein>
<feature type="transmembrane region" description="Helical" evidence="1">
    <location>
        <begin position="50"/>
        <end position="67"/>
    </location>
</feature>
<keyword evidence="3" id="KW-1185">Reference proteome</keyword>
<keyword evidence="1" id="KW-0472">Membrane</keyword>
<dbReference type="RefSeq" id="WP_252779734.1">
    <property type="nucleotide sequence ID" value="NZ_CP097478.1"/>
</dbReference>
<name>A0ABY5C2F6_9LACO</name>
<gene>
    <name evidence="2" type="ORF">M8332_04965</name>
</gene>
<feature type="transmembrane region" description="Helical" evidence="1">
    <location>
        <begin position="7"/>
        <end position="30"/>
    </location>
</feature>
<evidence type="ECO:0008006" key="4">
    <source>
        <dbReference type="Google" id="ProtNLM"/>
    </source>
</evidence>
<evidence type="ECO:0000256" key="1">
    <source>
        <dbReference type="SAM" id="Phobius"/>
    </source>
</evidence>
<dbReference type="SUPFAM" id="SSF81340">
    <property type="entry name" value="Clc chloride channel"/>
    <property type="match status" value="1"/>
</dbReference>
<dbReference type="Proteomes" id="UP001057532">
    <property type="component" value="Chromosome"/>
</dbReference>
<accession>A0ABY5C2F6</accession>
<dbReference type="EMBL" id="CP097478">
    <property type="protein sequence ID" value="USS92960.1"/>
    <property type="molecule type" value="Genomic_DNA"/>
</dbReference>
<dbReference type="Gene3D" id="1.10.3080.10">
    <property type="entry name" value="Clc chloride channel"/>
    <property type="match status" value="1"/>
</dbReference>
<evidence type="ECO:0000313" key="2">
    <source>
        <dbReference type="EMBL" id="USS92960.1"/>
    </source>
</evidence>
<keyword evidence="1" id="KW-0812">Transmembrane</keyword>
<evidence type="ECO:0000313" key="3">
    <source>
        <dbReference type="Proteomes" id="UP001057532"/>
    </source>
</evidence>